<protein>
    <recommendedName>
        <fullName evidence="1">Pre-mRNA-processing factor 19</fullName>
        <ecNumber evidence="1">2.3.2.27</ecNumber>
    </recommendedName>
</protein>
<name>A0A8S9R0V6_BRACR</name>
<keyword evidence="1" id="KW-0808">Transferase</keyword>
<proteinExistence type="inferred from homology"/>
<keyword evidence="1" id="KW-0539">Nucleus</keyword>
<dbReference type="AlphaFoldDB" id="A0A8S9R0V6"/>
<dbReference type="GO" id="GO:0070534">
    <property type="term" value="P:protein K63-linked ubiquitination"/>
    <property type="evidence" value="ECO:0007669"/>
    <property type="project" value="UniProtKB-UniRule"/>
</dbReference>
<keyword evidence="1" id="KW-0507">mRNA processing</keyword>
<evidence type="ECO:0000313" key="3">
    <source>
        <dbReference type="Proteomes" id="UP000712600"/>
    </source>
</evidence>
<keyword evidence="1" id="KW-0234">DNA repair</keyword>
<sequence>MIVRIWGNYEDGNYACGHILKDHSAEVRAVTVHSTNKYFVSASLDSLMEKGSSTVYIFKWET</sequence>
<dbReference type="Proteomes" id="UP000712600">
    <property type="component" value="Unassembled WGS sequence"/>
</dbReference>
<dbReference type="PANTHER" id="PTHR43995">
    <property type="entry name" value="PRE-MRNA-PROCESSING FACTOR 19"/>
    <property type="match status" value="1"/>
</dbReference>
<dbReference type="Gene3D" id="2.130.10.10">
    <property type="entry name" value="YVTN repeat-like/Quinoprotein amine dehydrogenase"/>
    <property type="match status" value="1"/>
</dbReference>
<dbReference type="EC" id="2.3.2.27" evidence="1"/>
<dbReference type="SUPFAM" id="SSF50978">
    <property type="entry name" value="WD40 repeat-like"/>
    <property type="match status" value="1"/>
</dbReference>
<evidence type="ECO:0000313" key="2">
    <source>
        <dbReference type="EMBL" id="KAF3555235.1"/>
    </source>
</evidence>
<keyword evidence="1" id="KW-0227">DNA damage</keyword>
<comment type="caution">
    <text evidence="2">The sequence shown here is derived from an EMBL/GenBank/DDBJ whole genome shotgun (WGS) entry which is preliminary data.</text>
</comment>
<dbReference type="GO" id="GO:0061630">
    <property type="term" value="F:ubiquitin protein ligase activity"/>
    <property type="evidence" value="ECO:0007669"/>
    <property type="project" value="UniProtKB-UniRule"/>
</dbReference>
<comment type="subunit">
    <text evidence="1">Homotetramer.</text>
</comment>
<reference evidence="2" key="1">
    <citation type="submission" date="2019-12" db="EMBL/GenBank/DDBJ databases">
        <title>Genome sequencing and annotation of Brassica cretica.</title>
        <authorList>
            <person name="Studholme D.J."/>
            <person name="Sarris P."/>
        </authorList>
    </citation>
    <scope>NUCLEOTIDE SEQUENCE</scope>
    <source>
        <strain evidence="2">PFS-109/04</strain>
        <tissue evidence="2">Leaf</tissue>
    </source>
</reference>
<dbReference type="InterPro" id="IPR036322">
    <property type="entry name" value="WD40_repeat_dom_sf"/>
</dbReference>
<dbReference type="GO" id="GO:0000974">
    <property type="term" value="C:Prp19 complex"/>
    <property type="evidence" value="ECO:0007669"/>
    <property type="project" value="UniProtKB-UniRule"/>
</dbReference>
<comment type="similarity">
    <text evidence="1">Belongs to the WD repeat PRP19 family.</text>
</comment>
<gene>
    <name evidence="2" type="ORF">F2Q69_00014099</name>
</gene>
<accession>A0A8S9R0V6</accession>
<dbReference type="InterPro" id="IPR038959">
    <property type="entry name" value="Prp19"/>
</dbReference>
<dbReference type="GO" id="GO:0000398">
    <property type="term" value="P:mRNA splicing, via spliceosome"/>
    <property type="evidence" value="ECO:0007669"/>
    <property type="project" value="InterPro"/>
</dbReference>
<comment type="catalytic activity">
    <reaction evidence="1">
        <text>S-ubiquitinyl-[E2 ubiquitin-conjugating enzyme]-L-cysteine + [acceptor protein]-L-lysine = [E2 ubiquitin-conjugating enzyme]-L-cysteine + N(6)-ubiquitinyl-[acceptor protein]-L-lysine.</text>
        <dbReference type="EC" id="2.3.2.27"/>
    </reaction>
</comment>
<dbReference type="GO" id="GO:0071006">
    <property type="term" value="C:U2-type catalytic step 1 spliceosome"/>
    <property type="evidence" value="ECO:0007669"/>
    <property type="project" value="TreeGrafter"/>
</dbReference>
<dbReference type="InterPro" id="IPR015943">
    <property type="entry name" value="WD40/YVTN_repeat-like_dom_sf"/>
</dbReference>
<keyword evidence="1" id="KW-0747">Spliceosome</keyword>
<keyword evidence="1" id="KW-0833">Ubl conjugation pathway</keyword>
<organism evidence="2 3">
    <name type="scientific">Brassica cretica</name>
    <name type="common">Mustard</name>
    <dbReference type="NCBI Taxonomy" id="69181"/>
    <lineage>
        <taxon>Eukaryota</taxon>
        <taxon>Viridiplantae</taxon>
        <taxon>Streptophyta</taxon>
        <taxon>Embryophyta</taxon>
        <taxon>Tracheophyta</taxon>
        <taxon>Spermatophyta</taxon>
        <taxon>Magnoliopsida</taxon>
        <taxon>eudicotyledons</taxon>
        <taxon>Gunneridae</taxon>
        <taxon>Pentapetalae</taxon>
        <taxon>rosids</taxon>
        <taxon>malvids</taxon>
        <taxon>Brassicales</taxon>
        <taxon>Brassicaceae</taxon>
        <taxon>Brassiceae</taxon>
        <taxon>Brassica</taxon>
    </lineage>
</organism>
<keyword evidence="1" id="KW-0508">mRNA splicing</keyword>
<comment type="function">
    <text evidence="1">Ubiquitin-protein ligase which is mainly involved pre-mRNA splicing and DNA repair. Required for pre-mRNA splicing as component of the spliceosome.</text>
</comment>
<comment type="pathway">
    <text evidence="1">Protein modification; protein ubiquitination.</text>
</comment>
<dbReference type="EMBL" id="QGKX02000996">
    <property type="protein sequence ID" value="KAF3555235.1"/>
    <property type="molecule type" value="Genomic_DNA"/>
</dbReference>
<dbReference type="GO" id="GO:0005737">
    <property type="term" value="C:cytoplasm"/>
    <property type="evidence" value="ECO:0007669"/>
    <property type="project" value="TreeGrafter"/>
</dbReference>
<dbReference type="PANTHER" id="PTHR43995:SF1">
    <property type="entry name" value="PRE-MRNA-PROCESSING FACTOR 19"/>
    <property type="match status" value="1"/>
</dbReference>
<comment type="subcellular location">
    <subcellularLocation>
        <location evidence="1">Nucleus</location>
    </subcellularLocation>
</comment>
<evidence type="ECO:0000256" key="1">
    <source>
        <dbReference type="RuleBase" id="RU367101"/>
    </source>
</evidence>
<dbReference type="GO" id="GO:0006281">
    <property type="term" value="P:DNA repair"/>
    <property type="evidence" value="ECO:0007669"/>
    <property type="project" value="UniProtKB-KW"/>
</dbReference>